<proteinExistence type="predicted"/>
<dbReference type="AlphaFoldDB" id="A0A6J6SZY8"/>
<dbReference type="PANTHER" id="PTHR10434:SF55">
    <property type="entry name" value="POSSIBLE ACYLTRANSFERASE"/>
    <property type="match status" value="1"/>
</dbReference>
<dbReference type="PANTHER" id="PTHR10434">
    <property type="entry name" value="1-ACYL-SN-GLYCEROL-3-PHOSPHATE ACYLTRANSFERASE"/>
    <property type="match status" value="1"/>
</dbReference>
<dbReference type="InterPro" id="IPR002123">
    <property type="entry name" value="Plipid/glycerol_acylTrfase"/>
</dbReference>
<evidence type="ECO:0000259" key="4">
    <source>
        <dbReference type="SMART" id="SM00563"/>
    </source>
</evidence>
<dbReference type="GO" id="GO:0003841">
    <property type="term" value="F:1-acylglycerol-3-phosphate O-acyltransferase activity"/>
    <property type="evidence" value="ECO:0007669"/>
    <property type="project" value="TreeGrafter"/>
</dbReference>
<dbReference type="EMBL" id="CAEZYV010000110">
    <property type="protein sequence ID" value="CAB4740354.1"/>
    <property type="molecule type" value="Genomic_DNA"/>
</dbReference>
<sequence>MQFEPPVGNPLGTNRTFKIAAGIVIPILSLFTKRDWRGANNIPKSGPAMVISNHISYADALLFAHYLYANGRAVRYLGKDSVFKIPVIGWIIKNAGQIPVSRQSDKASHALDSALGLLQAGHCVGIYPEGTLTRDENLWPMVAKTGVARLAIISKAPVIPVAQWGDQNLLAPYSKKVVLWRRTKVTYLAGAPLDFSKWYGKAEDQAALVEATAYAMAELTKLLEQIRGELAPHEIFDPHNSDLPRTGNYKKNLKRKGNK</sequence>
<name>A0A6J6SZY8_9ZZZZ</name>
<protein>
    <submittedName>
        <fullName evidence="5">Unannotated protein</fullName>
    </submittedName>
</protein>
<dbReference type="Pfam" id="PF01553">
    <property type="entry name" value="Acyltransferase"/>
    <property type="match status" value="1"/>
</dbReference>
<evidence type="ECO:0000256" key="3">
    <source>
        <dbReference type="SAM" id="MobiDB-lite"/>
    </source>
</evidence>
<organism evidence="5">
    <name type="scientific">freshwater metagenome</name>
    <dbReference type="NCBI Taxonomy" id="449393"/>
    <lineage>
        <taxon>unclassified sequences</taxon>
        <taxon>metagenomes</taxon>
        <taxon>ecological metagenomes</taxon>
    </lineage>
</organism>
<dbReference type="CDD" id="cd07989">
    <property type="entry name" value="LPLAT_AGPAT-like"/>
    <property type="match status" value="1"/>
</dbReference>
<reference evidence="5" key="1">
    <citation type="submission" date="2020-05" db="EMBL/GenBank/DDBJ databases">
        <authorList>
            <person name="Chiriac C."/>
            <person name="Salcher M."/>
            <person name="Ghai R."/>
            <person name="Kavagutti S V."/>
        </authorList>
    </citation>
    <scope>NUCLEOTIDE SEQUENCE</scope>
</reference>
<accession>A0A6J6SZY8</accession>
<dbReference type="SUPFAM" id="SSF69593">
    <property type="entry name" value="Glycerol-3-phosphate (1)-acyltransferase"/>
    <property type="match status" value="1"/>
</dbReference>
<evidence type="ECO:0000313" key="5">
    <source>
        <dbReference type="EMBL" id="CAB4740354.1"/>
    </source>
</evidence>
<dbReference type="GO" id="GO:0006654">
    <property type="term" value="P:phosphatidic acid biosynthetic process"/>
    <property type="evidence" value="ECO:0007669"/>
    <property type="project" value="TreeGrafter"/>
</dbReference>
<dbReference type="SMART" id="SM00563">
    <property type="entry name" value="PlsC"/>
    <property type="match status" value="1"/>
</dbReference>
<dbReference type="GO" id="GO:0005886">
    <property type="term" value="C:plasma membrane"/>
    <property type="evidence" value="ECO:0007669"/>
    <property type="project" value="TreeGrafter"/>
</dbReference>
<feature type="region of interest" description="Disordered" evidence="3">
    <location>
        <begin position="237"/>
        <end position="259"/>
    </location>
</feature>
<evidence type="ECO:0000256" key="2">
    <source>
        <dbReference type="ARBA" id="ARBA00023315"/>
    </source>
</evidence>
<feature type="domain" description="Phospholipid/glycerol acyltransferase" evidence="4">
    <location>
        <begin position="48"/>
        <end position="166"/>
    </location>
</feature>
<gene>
    <name evidence="5" type="ORF">UFOPK2788_00747</name>
</gene>
<keyword evidence="2" id="KW-0012">Acyltransferase</keyword>
<keyword evidence="1" id="KW-0808">Transferase</keyword>
<evidence type="ECO:0000256" key="1">
    <source>
        <dbReference type="ARBA" id="ARBA00022679"/>
    </source>
</evidence>